<dbReference type="Pfam" id="PF00664">
    <property type="entry name" value="ABC_membrane"/>
    <property type="match status" value="1"/>
</dbReference>
<evidence type="ECO:0000256" key="10">
    <source>
        <dbReference type="ARBA" id="ARBA00023455"/>
    </source>
</evidence>
<dbReference type="GO" id="GO:0016887">
    <property type="term" value="F:ATP hydrolysis activity"/>
    <property type="evidence" value="ECO:0007669"/>
    <property type="project" value="InterPro"/>
</dbReference>
<evidence type="ECO:0000256" key="1">
    <source>
        <dbReference type="ARBA" id="ARBA00004429"/>
    </source>
</evidence>
<comment type="caution">
    <text evidence="15">The sequence shown here is derived from an EMBL/GenBank/DDBJ whole genome shotgun (WGS) entry which is preliminary data.</text>
</comment>
<feature type="domain" description="ABC transmembrane type-1" evidence="14">
    <location>
        <begin position="46"/>
        <end position="328"/>
    </location>
</feature>
<dbReference type="Gene3D" id="3.40.50.300">
    <property type="entry name" value="P-loop containing nucleotide triphosphate hydrolases"/>
    <property type="match status" value="1"/>
</dbReference>
<keyword evidence="8 12" id="KW-1133">Transmembrane helix</keyword>
<organism evidence="15 16">
    <name type="scientific">Scardovia wiggsiae F0424</name>
    <dbReference type="NCBI Taxonomy" id="857290"/>
    <lineage>
        <taxon>Bacteria</taxon>
        <taxon>Bacillati</taxon>
        <taxon>Actinomycetota</taxon>
        <taxon>Actinomycetes</taxon>
        <taxon>Bifidobacteriales</taxon>
        <taxon>Bifidobacteriaceae</taxon>
        <taxon>Scardovia</taxon>
    </lineage>
</organism>
<keyword evidence="9 12" id="KW-0472">Membrane</keyword>
<keyword evidence="4" id="KW-0997">Cell inner membrane</keyword>
<dbReference type="Proteomes" id="UP000006415">
    <property type="component" value="Unassembled WGS sequence"/>
</dbReference>
<dbReference type="STRING" id="857290.HMPREF9156_01195"/>
<proteinExistence type="inferred from homology"/>
<accession>J0D421</accession>
<dbReference type="SUPFAM" id="SSF90123">
    <property type="entry name" value="ABC transporter transmembrane region"/>
    <property type="match status" value="1"/>
</dbReference>
<comment type="subcellular location">
    <subcellularLocation>
        <location evidence="1">Cell inner membrane</location>
        <topology evidence="1">Multi-pass membrane protein</topology>
    </subcellularLocation>
</comment>
<feature type="transmembrane region" description="Helical" evidence="12">
    <location>
        <begin position="298"/>
        <end position="321"/>
    </location>
</feature>
<dbReference type="PROSITE" id="PS50893">
    <property type="entry name" value="ABC_TRANSPORTER_2"/>
    <property type="match status" value="1"/>
</dbReference>
<feature type="transmembrane region" description="Helical" evidence="12">
    <location>
        <begin position="79"/>
        <end position="99"/>
    </location>
</feature>
<evidence type="ECO:0000256" key="11">
    <source>
        <dbReference type="SAM" id="MobiDB-lite"/>
    </source>
</evidence>
<comment type="similarity">
    <text evidence="10">Belongs to the ABC transporter superfamily. Siderophore-Fe(3+) uptake transporter (SIUT) (TC 3.A.1.21) family.</text>
</comment>
<dbReference type="Pfam" id="PF00005">
    <property type="entry name" value="ABC_tran"/>
    <property type="match status" value="1"/>
</dbReference>
<name>J0D421_9BIFI</name>
<dbReference type="SMART" id="SM00382">
    <property type="entry name" value="AAA"/>
    <property type="match status" value="1"/>
</dbReference>
<dbReference type="InterPro" id="IPR003439">
    <property type="entry name" value="ABC_transporter-like_ATP-bd"/>
</dbReference>
<dbReference type="FunFam" id="3.40.50.300:FF:000221">
    <property type="entry name" value="Multidrug ABC transporter ATP-binding protein"/>
    <property type="match status" value="1"/>
</dbReference>
<evidence type="ECO:0000256" key="7">
    <source>
        <dbReference type="ARBA" id="ARBA00022840"/>
    </source>
</evidence>
<keyword evidence="3" id="KW-1003">Cell membrane</keyword>
<evidence type="ECO:0000313" key="16">
    <source>
        <dbReference type="Proteomes" id="UP000006415"/>
    </source>
</evidence>
<keyword evidence="5 12" id="KW-0812">Transmembrane</keyword>
<sequence length="639" mass="69004">MADTSMKIAGSSSVGLPRGAGLPQGKKSAAGWLMYFAGKHKIMYSASVFTALLGVLCGLAPYFIMGTMVAELLRGNRNYPYYLAMCLWMLALWLCRVIFHEISTGLSHTATFSVLADIRQALCDKLYRLPLGFVVERSSGELKSTIVERVDSIETALAHILPEFTANLAGPLCVVIYIFTLDWRMGLASLLTIPVGAVAYVTMMSGYKEKYSNTIVKTKALNDIAVEYINGVQVIKAFGKVRSSYSKFVRAAREGADCFIGWMRSCITSSNIFHVALPATLIGILPIGGLLYRTGTLPASVFILIIIMSFGIITPIMACVAHLEDIAKVGTITGEVADILEQPELQRPIELDKDVKEKLKDASVSVDHVHFSYNDCEVLHDVSARMPQGSVNAFVGPSGSGKSTIAKLIAGLWDVKDGSIKVGGADIRDIPLNDYNRLIAYVSQDNYLFNMSVRENLRLGDPAASDERIEQITRLCGCHDFIMGLEDGYDTVVGDTGGHLSGGERQRIAIARAMLKDAPIVILDEATAYTDPENEAVIQAALARLVHGKTVIMIAHRLSTVMNADQIFVVEGGRIRAQGTHSELLAGDSLYRAMWQAHISVHDTYDDPSPDGSGAAADTAAVGSLPDAGPSVLEGGKND</sequence>
<evidence type="ECO:0000256" key="5">
    <source>
        <dbReference type="ARBA" id="ARBA00022692"/>
    </source>
</evidence>
<reference evidence="15 16" key="1">
    <citation type="submission" date="2012-01" db="EMBL/GenBank/DDBJ databases">
        <title>The Genome Sequence of Scardovia wiggsiae F0424.</title>
        <authorList>
            <consortium name="The Broad Institute Genome Sequencing Platform"/>
            <person name="Earl A."/>
            <person name="Ward D."/>
            <person name="Feldgarden M."/>
            <person name="Gevers D."/>
            <person name="Izard J."/>
            <person name="Ganesan A."/>
            <person name="Baranova O.V."/>
            <person name="Blanton J.M."/>
            <person name="Tanner A.C."/>
            <person name="Mathney J."/>
            <person name="Dewhirst F.E."/>
            <person name="Young S.K."/>
            <person name="Zeng Q."/>
            <person name="Gargeya S."/>
            <person name="Fitzgerald M."/>
            <person name="Haas B."/>
            <person name="Abouelleil A."/>
            <person name="Alvarado L."/>
            <person name="Arachchi H.M."/>
            <person name="Berlin A."/>
            <person name="Chapman S.B."/>
            <person name="Gearin G."/>
            <person name="Goldberg J."/>
            <person name="Griggs A."/>
            <person name="Gujja S."/>
            <person name="Hansen M."/>
            <person name="Heiman D."/>
            <person name="Howarth C."/>
            <person name="Larimer J."/>
            <person name="Lui A."/>
            <person name="MacDonald P.J.P."/>
            <person name="McCowen C."/>
            <person name="Montmayeur A."/>
            <person name="Murphy C."/>
            <person name="Neiman D."/>
            <person name="Pearson M."/>
            <person name="Priest M."/>
            <person name="Roberts A."/>
            <person name="Saif S."/>
            <person name="Shea T."/>
            <person name="Sisk P."/>
            <person name="Stolte C."/>
            <person name="Sykes S."/>
            <person name="Wortman J."/>
            <person name="Nusbaum C."/>
            <person name="Birren B."/>
        </authorList>
    </citation>
    <scope>NUCLEOTIDE SEQUENCE [LARGE SCALE GENOMIC DNA]</scope>
    <source>
        <strain evidence="15 16">F0424</strain>
    </source>
</reference>
<keyword evidence="6" id="KW-0547">Nucleotide-binding</keyword>
<feature type="transmembrane region" description="Helical" evidence="12">
    <location>
        <begin position="185"/>
        <end position="203"/>
    </location>
</feature>
<evidence type="ECO:0000256" key="6">
    <source>
        <dbReference type="ARBA" id="ARBA00022741"/>
    </source>
</evidence>
<dbReference type="OrthoDB" id="9806127at2"/>
<dbReference type="AlphaFoldDB" id="J0D421"/>
<protein>
    <recommendedName>
        <fullName evidence="17">Thiol reductant ABC exporter, CydC subunit</fullName>
    </recommendedName>
</protein>
<dbReference type="SUPFAM" id="SSF52540">
    <property type="entry name" value="P-loop containing nucleoside triphosphate hydrolases"/>
    <property type="match status" value="1"/>
</dbReference>
<evidence type="ECO:0000259" key="13">
    <source>
        <dbReference type="PROSITE" id="PS50893"/>
    </source>
</evidence>
<feature type="domain" description="ABC transporter" evidence="13">
    <location>
        <begin position="364"/>
        <end position="597"/>
    </location>
</feature>
<dbReference type="GO" id="GO:0005524">
    <property type="term" value="F:ATP binding"/>
    <property type="evidence" value="ECO:0007669"/>
    <property type="project" value="UniProtKB-KW"/>
</dbReference>
<evidence type="ECO:0000313" key="15">
    <source>
        <dbReference type="EMBL" id="EJD64700.1"/>
    </source>
</evidence>
<evidence type="ECO:0000256" key="9">
    <source>
        <dbReference type="ARBA" id="ARBA00023136"/>
    </source>
</evidence>
<feature type="transmembrane region" description="Helical" evidence="12">
    <location>
        <begin position="42"/>
        <end position="64"/>
    </location>
</feature>
<evidence type="ECO:0000256" key="4">
    <source>
        <dbReference type="ARBA" id="ARBA00022519"/>
    </source>
</evidence>
<dbReference type="PANTHER" id="PTHR24221:SF654">
    <property type="entry name" value="ATP-BINDING CASSETTE SUB-FAMILY B MEMBER 6"/>
    <property type="match status" value="1"/>
</dbReference>
<feature type="transmembrane region" description="Helical" evidence="12">
    <location>
        <begin position="156"/>
        <end position="179"/>
    </location>
</feature>
<dbReference type="InterPro" id="IPR011527">
    <property type="entry name" value="ABC1_TM_dom"/>
</dbReference>
<gene>
    <name evidence="15" type="ORF">HMPREF9156_01195</name>
</gene>
<evidence type="ECO:0000259" key="14">
    <source>
        <dbReference type="PROSITE" id="PS50929"/>
    </source>
</evidence>
<evidence type="ECO:0000256" key="12">
    <source>
        <dbReference type="SAM" id="Phobius"/>
    </source>
</evidence>
<keyword evidence="16" id="KW-1185">Reference proteome</keyword>
<dbReference type="PANTHER" id="PTHR24221">
    <property type="entry name" value="ATP-BINDING CASSETTE SUB-FAMILY B"/>
    <property type="match status" value="1"/>
</dbReference>
<dbReference type="Gene3D" id="1.20.1560.10">
    <property type="entry name" value="ABC transporter type 1, transmembrane domain"/>
    <property type="match status" value="1"/>
</dbReference>
<dbReference type="EMBL" id="AGZS01000006">
    <property type="protein sequence ID" value="EJD64700.1"/>
    <property type="molecule type" value="Genomic_DNA"/>
</dbReference>
<feature type="region of interest" description="Disordered" evidence="11">
    <location>
        <begin position="604"/>
        <end position="639"/>
    </location>
</feature>
<dbReference type="GO" id="GO:0140359">
    <property type="term" value="F:ABC-type transporter activity"/>
    <property type="evidence" value="ECO:0007669"/>
    <property type="project" value="InterPro"/>
</dbReference>
<dbReference type="HOGENOM" id="CLU_000604_84_9_11"/>
<dbReference type="PROSITE" id="PS50929">
    <property type="entry name" value="ABC_TM1F"/>
    <property type="match status" value="1"/>
</dbReference>
<dbReference type="eggNOG" id="COG1132">
    <property type="taxonomic scope" value="Bacteria"/>
</dbReference>
<dbReference type="InterPro" id="IPR027417">
    <property type="entry name" value="P-loop_NTPase"/>
</dbReference>
<evidence type="ECO:0000256" key="8">
    <source>
        <dbReference type="ARBA" id="ARBA00022989"/>
    </source>
</evidence>
<dbReference type="RefSeq" id="WP_007148258.1">
    <property type="nucleotide sequence ID" value="NZ_AKCI01000001.1"/>
</dbReference>
<evidence type="ECO:0000256" key="2">
    <source>
        <dbReference type="ARBA" id="ARBA00022448"/>
    </source>
</evidence>
<evidence type="ECO:0000256" key="3">
    <source>
        <dbReference type="ARBA" id="ARBA00022475"/>
    </source>
</evidence>
<feature type="transmembrane region" description="Helical" evidence="12">
    <location>
        <begin position="272"/>
        <end position="292"/>
    </location>
</feature>
<dbReference type="GO" id="GO:0005886">
    <property type="term" value="C:plasma membrane"/>
    <property type="evidence" value="ECO:0007669"/>
    <property type="project" value="UniProtKB-SubCell"/>
</dbReference>
<dbReference type="InterPro" id="IPR017871">
    <property type="entry name" value="ABC_transporter-like_CS"/>
</dbReference>
<dbReference type="InterPro" id="IPR003593">
    <property type="entry name" value="AAA+_ATPase"/>
</dbReference>
<keyword evidence="2" id="KW-0813">Transport</keyword>
<dbReference type="InterPro" id="IPR036640">
    <property type="entry name" value="ABC1_TM_sf"/>
</dbReference>
<keyword evidence="7" id="KW-0067">ATP-binding</keyword>
<dbReference type="PROSITE" id="PS00211">
    <property type="entry name" value="ABC_TRANSPORTER_1"/>
    <property type="match status" value="1"/>
</dbReference>
<evidence type="ECO:0008006" key="17">
    <source>
        <dbReference type="Google" id="ProtNLM"/>
    </source>
</evidence>
<dbReference type="InterPro" id="IPR039421">
    <property type="entry name" value="Type_1_exporter"/>
</dbReference>